<dbReference type="STRING" id="34060.B0181_04975"/>
<evidence type="ECO:0000313" key="4">
    <source>
        <dbReference type="Proteomes" id="UP000255279"/>
    </source>
</evidence>
<dbReference type="Proteomes" id="UP000190435">
    <property type="component" value="Unassembled WGS sequence"/>
</dbReference>
<evidence type="ECO:0000313" key="3">
    <source>
        <dbReference type="Proteomes" id="UP000190435"/>
    </source>
</evidence>
<reference evidence="1 3" key="1">
    <citation type="submission" date="2017-02" db="EMBL/GenBank/DDBJ databases">
        <title>Draft genome sequence of Moraxella caviae CCUG 355 type strain.</title>
        <authorList>
            <person name="Engstrom-Jakobsson H."/>
            <person name="Salva-Serra F."/>
            <person name="Thorell K."/>
            <person name="Gonzales-Siles L."/>
            <person name="Karlsson R."/>
            <person name="Boulund F."/>
            <person name="Engstrand L."/>
            <person name="Moore E."/>
        </authorList>
    </citation>
    <scope>NUCLEOTIDE SEQUENCE [LARGE SCALE GENOMIC DNA]</scope>
    <source>
        <strain evidence="1 3">CCUG 355</strain>
    </source>
</reference>
<dbReference type="RefSeq" id="WP_078276401.1">
    <property type="nucleotide sequence ID" value="NZ_CAACXO010000043.1"/>
</dbReference>
<evidence type="ECO:0000313" key="2">
    <source>
        <dbReference type="EMBL" id="STZ14552.1"/>
    </source>
</evidence>
<dbReference type="AlphaFoldDB" id="A0A1T0A3D7"/>
<dbReference type="EMBL" id="UGQE01000004">
    <property type="protein sequence ID" value="STZ14552.1"/>
    <property type="molecule type" value="Genomic_DNA"/>
</dbReference>
<evidence type="ECO:0000313" key="1">
    <source>
        <dbReference type="EMBL" id="OOR90227.1"/>
    </source>
</evidence>
<organism evidence="1 3">
    <name type="scientific">Moraxella caviae</name>
    <dbReference type="NCBI Taxonomy" id="34060"/>
    <lineage>
        <taxon>Bacteria</taxon>
        <taxon>Pseudomonadati</taxon>
        <taxon>Pseudomonadota</taxon>
        <taxon>Gammaproteobacteria</taxon>
        <taxon>Moraxellales</taxon>
        <taxon>Moraxellaceae</taxon>
        <taxon>Moraxella</taxon>
    </lineage>
</organism>
<protein>
    <submittedName>
        <fullName evidence="1">Uncharacterized protein</fullName>
    </submittedName>
</protein>
<gene>
    <name evidence="1" type="ORF">B0181_04975</name>
    <name evidence="2" type="ORF">NCTC10293_02147</name>
</gene>
<reference evidence="2 4" key="2">
    <citation type="submission" date="2018-06" db="EMBL/GenBank/DDBJ databases">
        <authorList>
            <consortium name="Pathogen Informatics"/>
            <person name="Doyle S."/>
        </authorList>
    </citation>
    <scope>NUCLEOTIDE SEQUENCE [LARGE SCALE GENOMIC DNA]</scope>
    <source>
        <strain evidence="2 4">NCTC10293</strain>
    </source>
</reference>
<keyword evidence="3" id="KW-1185">Reference proteome</keyword>
<dbReference type="EMBL" id="MUXU01000033">
    <property type="protein sequence ID" value="OOR90227.1"/>
    <property type="molecule type" value="Genomic_DNA"/>
</dbReference>
<sequence length="63" mass="7622">MSKTQLQRNQEYKERNNVKGISASFNLSKDDERTAYEIWQDLPNKKQVLIDLLLQYDNERFEK</sequence>
<dbReference type="Proteomes" id="UP000255279">
    <property type="component" value="Unassembled WGS sequence"/>
</dbReference>
<proteinExistence type="predicted"/>
<name>A0A1T0A3D7_9GAMM</name>
<accession>A0A1T0A3D7</accession>